<feature type="non-terminal residue" evidence="1">
    <location>
        <position position="1"/>
    </location>
</feature>
<proteinExistence type="predicted"/>
<reference evidence="1" key="1">
    <citation type="submission" date="2014-12" db="EMBL/GenBank/DDBJ databases">
        <title>Insight into the proteome of Arion vulgaris.</title>
        <authorList>
            <person name="Aradska J."/>
            <person name="Bulat T."/>
            <person name="Smidak R."/>
            <person name="Sarate P."/>
            <person name="Gangsoo J."/>
            <person name="Sialana F."/>
            <person name="Bilban M."/>
            <person name="Lubec G."/>
        </authorList>
    </citation>
    <scope>NUCLEOTIDE SEQUENCE</scope>
    <source>
        <tissue evidence="1">Skin</tissue>
    </source>
</reference>
<sequence length="138" mass="15787">VMTNLFNSPTKCCGILKDDKHSHLHKSTNNLLRDVYTSNTLPRSRKPRLPLSHPIRSVQDSSWFSGQHKLDKSFTTDIPLQKPTWLDIPNKATYQHLEIRSQPSTPIAVEISTATSELKSQRKRVKSIASHFEHNLSF</sequence>
<gene>
    <name evidence="1" type="primary">ORF52446</name>
</gene>
<evidence type="ECO:0000313" key="1">
    <source>
        <dbReference type="EMBL" id="CEK64654.1"/>
    </source>
</evidence>
<name>A0A0B6Z7Q4_9EUPU</name>
<accession>A0A0B6Z7Q4</accession>
<dbReference type="EMBL" id="HACG01017789">
    <property type="protein sequence ID" value="CEK64654.1"/>
    <property type="molecule type" value="Transcribed_RNA"/>
</dbReference>
<organism evidence="1">
    <name type="scientific">Arion vulgaris</name>
    <dbReference type="NCBI Taxonomy" id="1028688"/>
    <lineage>
        <taxon>Eukaryota</taxon>
        <taxon>Metazoa</taxon>
        <taxon>Spiralia</taxon>
        <taxon>Lophotrochozoa</taxon>
        <taxon>Mollusca</taxon>
        <taxon>Gastropoda</taxon>
        <taxon>Heterobranchia</taxon>
        <taxon>Euthyneura</taxon>
        <taxon>Panpulmonata</taxon>
        <taxon>Eupulmonata</taxon>
        <taxon>Stylommatophora</taxon>
        <taxon>Helicina</taxon>
        <taxon>Arionoidea</taxon>
        <taxon>Arionidae</taxon>
        <taxon>Arion</taxon>
    </lineage>
</organism>
<protein>
    <submittedName>
        <fullName evidence="1">Uncharacterized protein</fullName>
    </submittedName>
</protein>
<feature type="non-terminal residue" evidence="1">
    <location>
        <position position="138"/>
    </location>
</feature>
<dbReference type="AlphaFoldDB" id="A0A0B6Z7Q4"/>